<reference evidence="1" key="1">
    <citation type="submission" date="2018-02" db="EMBL/GenBank/DDBJ databases">
        <title>Rhizophora mucronata_Transcriptome.</title>
        <authorList>
            <person name="Meera S.P."/>
            <person name="Sreeshan A."/>
            <person name="Augustine A."/>
        </authorList>
    </citation>
    <scope>NUCLEOTIDE SEQUENCE</scope>
    <source>
        <tissue evidence="1">Leaf</tissue>
    </source>
</reference>
<protein>
    <submittedName>
        <fullName evidence="1">Uncharacterized protein</fullName>
    </submittedName>
</protein>
<accession>A0A2P2PU73</accession>
<evidence type="ECO:0000313" key="1">
    <source>
        <dbReference type="EMBL" id="MBX58297.1"/>
    </source>
</evidence>
<proteinExistence type="predicted"/>
<sequence>MGSIAHTKRFKVKWPMGSLHNALTRYK</sequence>
<name>A0A2P2PU73_RHIMU</name>
<dbReference type="AlphaFoldDB" id="A0A2P2PU73"/>
<dbReference type="EMBL" id="GGEC01077813">
    <property type="protein sequence ID" value="MBX58297.1"/>
    <property type="molecule type" value="Transcribed_RNA"/>
</dbReference>
<organism evidence="1">
    <name type="scientific">Rhizophora mucronata</name>
    <name type="common">Asiatic mangrove</name>
    <dbReference type="NCBI Taxonomy" id="61149"/>
    <lineage>
        <taxon>Eukaryota</taxon>
        <taxon>Viridiplantae</taxon>
        <taxon>Streptophyta</taxon>
        <taxon>Embryophyta</taxon>
        <taxon>Tracheophyta</taxon>
        <taxon>Spermatophyta</taxon>
        <taxon>Magnoliopsida</taxon>
        <taxon>eudicotyledons</taxon>
        <taxon>Gunneridae</taxon>
        <taxon>Pentapetalae</taxon>
        <taxon>rosids</taxon>
        <taxon>fabids</taxon>
        <taxon>Malpighiales</taxon>
        <taxon>Rhizophoraceae</taxon>
        <taxon>Rhizophora</taxon>
    </lineage>
</organism>